<reference evidence="1" key="1">
    <citation type="journal article" date="2022" name="Plant J.">
        <title>Strategies of tolerance reflected in two North American maple genomes.</title>
        <authorList>
            <person name="McEvoy S.L."/>
            <person name="Sezen U.U."/>
            <person name="Trouern-Trend A."/>
            <person name="McMahon S.M."/>
            <person name="Schaberg P.G."/>
            <person name="Yang J."/>
            <person name="Wegrzyn J.L."/>
            <person name="Swenson N.G."/>
        </authorList>
    </citation>
    <scope>NUCLEOTIDE SEQUENCE</scope>
    <source>
        <strain evidence="1">NS2018</strain>
    </source>
</reference>
<evidence type="ECO:0000313" key="2">
    <source>
        <dbReference type="Proteomes" id="UP001168877"/>
    </source>
</evidence>
<dbReference type="EMBL" id="JAUESC010000388">
    <property type="protein sequence ID" value="KAK0570875.1"/>
    <property type="molecule type" value="Genomic_DNA"/>
</dbReference>
<name>A0AA39RC59_ACESA</name>
<dbReference type="Proteomes" id="UP001168877">
    <property type="component" value="Unassembled WGS sequence"/>
</dbReference>
<protein>
    <submittedName>
        <fullName evidence="1">Uncharacterized protein</fullName>
    </submittedName>
</protein>
<dbReference type="AlphaFoldDB" id="A0AA39RC59"/>
<reference evidence="1" key="2">
    <citation type="submission" date="2023-06" db="EMBL/GenBank/DDBJ databases">
        <authorList>
            <person name="Swenson N.G."/>
            <person name="Wegrzyn J.L."/>
            <person name="Mcevoy S.L."/>
        </authorList>
    </citation>
    <scope>NUCLEOTIDE SEQUENCE</scope>
    <source>
        <strain evidence="1">NS2018</strain>
        <tissue evidence="1">Leaf</tissue>
    </source>
</reference>
<keyword evidence="2" id="KW-1185">Reference proteome</keyword>
<sequence length="133" mass="15108">MVGNDSPRNEVNKLFTTLHKNPWNEDAVVSNKNENQDKEGGIRDAKVTKMVGNDSPRNEVNKLFTTLHKNPWNEDVVVSNKNENQDKEGGIRDAKVSKLNRTKKWSVCNLNGLAVTLVSMDVRRKGKKDNMKF</sequence>
<proteinExistence type="predicted"/>
<evidence type="ECO:0000313" key="1">
    <source>
        <dbReference type="EMBL" id="KAK0570875.1"/>
    </source>
</evidence>
<comment type="caution">
    <text evidence="1">The sequence shown here is derived from an EMBL/GenBank/DDBJ whole genome shotgun (WGS) entry which is preliminary data.</text>
</comment>
<organism evidence="1 2">
    <name type="scientific">Acer saccharum</name>
    <name type="common">Sugar maple</name>
    <dbReference type="NCBI Taxonomy" id="4024"/>
    <lineage>
        <taxon>Eukaryota</taxon>
        <taxon>Viridiplantae</taxon>
        <taxon>Streptophyta</taxon>
        <taxon>Embryophyta</taxon>
        <taxon>Tracheophyta</taxon>
        <taxon>Spermatophyta</taxon>
        <taxon>Magnoliopsida</taxon>
        <taxon>eudicotyledons</taxon>
        <taxon>Gunneridae</taxon>
        <taxon>Pentapetalae</taxon>
        <taxon>rosids</taxon>
        <taxon>malvids</taxon>
        <taxon>Sapindales</taxon>
        <taxon>Sapindaceae</taxon>
        <taxon>Hippocastanoideae</taxon>
        <taxon>Acereae</taxon>
        <taxon>Acer</taxon>
    </lineage>
</organism>
<accession>A0AA39RC59</accession>
<gene>
    <name evidence="1" type="ORF">LWI29_007779</name>
</gene>